<comment type="cofactor">
    <cofactor evidence="6">
        <name>[4Fe-4S] cluster</name>
        <dbReference type="ChEBI" id="CHEBI:49883"/>
    </cofactor>
    <text evidence="6">Binds 2 [4Fe-4S] clusters.</text>
</comment>
<dbReference type="Pfam" id="PF02754">
    <property type="entry name" value="CCG"/>
    <property type="match status" value="2"/>
</dbReference>
<feature type="domain" description="4Fe-4S ferredoxin-type" evidence="7">
    <location>
        <begin position="16"/>
        <end position="47"/>
    </location>
</feature>
<keyword evidence="5 6" id="KW-0411">Iron-sulfur</keyword>
<dbReference type="GO" id="GO:0051539">
    <property type="term" value="F:4 iron, 4 sulfur cluster binding"/>
    <property type="evidence" value="ECO:0007669"/>
    <property type="project" value="UniProtKB-UniRule"/>
</dbReference>
<dbReference type="SUPFAM" id="SSF46548">
    <property type="entry name" value="alpha-helical ferredoxin"/>
    <property type="match status" value="1"/>
</dbReference>
<dbReference type="GO" id="GO:0019154">
    <property type="term" value="F:glycolate dehydrogenase activity"/>
    <property type="evidence" value="ECO:0007669"/>
    <property type="project" value="UniProtKB-EC"/>
</dbReference>
<protein>
    <recommendedName>
        <fullName evidence="6">Glycolate oxidase iron-sulfur subunit</fullName>
        <ecNumber evidence="6">1.1.99.14</ecNumber>
    </recommendedName>
</protein>
<keyword evidence="9" id="KW-1185">Reference proteome</keyword>
<dbReference type="Gene3D" id="1.10.1060.10">
    <property type="entry name" value="Alpha-helical ferredoxin"/>
    <property type="match status" value="1"/>
</dbReference>
<evidence type="ECO:0000256" key="2">
    <source>
        <dbReference type="ARBA" id="ARBA00022723"/>
    </source>
</evidence>
<evidence type="ECO:0000256" key="6">
    <source>
        <dbReference type="PIRNR" id="PIRNR000139"/>
    </source>
</evidence>
<dbReference type="PANTHER" id="PTHR32479">
    <property type="entry name" value="GLYCOLATE OXIDASE IRON-SULFUR SUBUNIT"/>
    <property type="match status" value="1"/>
</dbReference>
<keyword evidence="6" id="KW-0813">Transport</keyword>
<evidence type="ECO:0000256" key="5">
    <source>
        <dbReference type="ARBA" id="ARBA00023014"/>
    </source>
</evidence>
<keyword evidence="1 6" id="KW-0004">4Fe-4S</keyword>
<dbReference type="InterPro" id="IPR017896">
    <property type="entry name" value="4Fe4S_Fe-S-bd"/>
</dbReference>
<dbReference type="InterPro" id="IPR004017">
    <property type="entry name" value="Cys_rich_dom"/>
</dbReference>
<accession>A0A2T7UC71</accession>
<keyword evidence="4 6" id="KW-0408">Iron</keyword>
<sequence length="414" mass="44672">MQTNLAPEYQNTPDGLEAEAILRKCVHCGFCTATCPTYQLLGDELDGPRGRIYLMKQVLEGETPTRKTQMHLDRCLTCRNCESTCPSGVQYGHLVDIGRKLVDAKVERPVGQRMLRWALNEGLPSPLFAPAMKMGQLVRGLLPGSLKAKVPEPQHSGAWPNAQHARKVLMLAGCVQPSMSPNINTATARVLDAAGIQTVTAPKAGCCGALKFHLNDHDGGKDHMRANIDAWWPLVESGEVEAIVMNASGCGVMVKDYGHVLKGDPVYADKAARIGALTRDLSELLPELVPLLQDKLKPEALQAAGLQAYHPPCTLQHGQQLKGGVEKHLGDLGFQIKVTANESHLCCGSAGTYSVLNPELSKQLRDRKLGHLNALEPQGVISANIGCITHLQSGSGLPVRHWVELVDEALASVV</sequence>
<dbReference type="InterPro" id="IPR017900">
    <property type="entry name" value="4Fe4S_Fe_S_CS"/>
</dbReference>
<dbReference type="OrthoDB" id="9765258at2"/>
<dbReference type="PIRSF" id="PIRSF000139">
    <property type="entry name" value="Glc_ox_4Fe-4S"/>
    <property type="match status" value="1"/>
</dbReference>
<dbReference type="EMBL" id="LFYT02000017">
    <property type="protein sequence ID" value="PVE42212.1"/>
    <property type="molecule type" value="Genomic_DNA"/>
</dbReference>
<evidence type="ECO:0000256" key="4">
    <source>
        <dbReference type="ARBA" id="ARBA00023004"/>
    </source>
</evidence>
<keyword evidence="2 6" id="KW-0479">Metal-binding</keyword>
<keyword evidence="6" id="KW-0249">Electron transport</keyword>
<dbReference type="InterPro" id="IPR012257">
    <property type="entry name" value="Glc_ox_4Fe-4S"/>
</dbReference>
<keyword evidence="3" id="KW-0677">Repeat</keyword>
<organism evidence="8 9">
    <name type="scientific">Limnohabitans planktonicus II-D5</name>
    <dbReference type="NCBI Taxonomy" id="1293045"/>
    <lineage>
        <taxon>Bacteria</taxon>
        <taxon>Pseudomonadati</taxon>
        <taxon>Pseudomonadota</taxon>
        <taxon>Betaproteobacteria</taxon>
        <taxon>Burkholderiales</taxon>
        <taxon>Comamonadaceae</taxon>
        <taxon>Limnohabitans</taxon>
    </lineage>
</organism>
<dbReference type="AlphaFoldDB" id="A0A2T7UC71"/>
<comment type="caution">
    <text evidence="8">The sequence shown here is derived from an EMBL/GenBank/DDBJ whole genome shotgun (WGS) entry which is preliminary data.</text>
</comment>
<proteinExistence type="predicted"/>
<evidence type="ECO:0000259" key="7">
    <source>
        <dbReference type="PROSITE" id="PS51379"/>
    </source>
</evidence>
<dbReference type="InterPro" id="IPR009051">
    <property type="entry name" value="Helical_ferredxn"/>
</dbReference>
<evidence type="ECO:0000256" key="1">
    <source>
        <dbReference type="ARBA" id="ARBA00022485"/>
    </source>
</evidence>
<evidence type="ECO:0000313" key="8">
    <source>
        <dbReference type="EMBL" id="PVE42212.1"/>
    </source>
</evidence>
<dbReference type="PROSITE" id="PS00198">
    <property type="entry name" value="4FE4S_FER_1"/>
    <property type="match status" value="2"/>
</dbReference>
<dbReference type="Proteomes" id="UP000037507">
    <property type="component" value="Unassembled WGS sequence"/>
</dbReference>
<comment type="catalytic activity">
    <reaction evidence="6">
        <text>(R)-lactate + A = pyruvate + AH2</text>
        <dbReference type="Rhea" id="RHEA:15089"/>
        <dbReference type="ChEBI" id="CHEBI:13193"/>
        <dbReference type="ChEBI" id="CHEBI:15361"/>
        <dbReference type="ChEBI" id="CHEBI:16004"/>
        <dbReference type="ChEBI" id="CHEBI:17499"/>
    </reaction>
</comment>
<dbReference type="PANTHER" id="PTHR32479:SF17">
    <property type="entry name" value="GLYCOLATE OXIDASE IRON-SULFUR SUBUNIT"/>
    <property type="match status" value="1"/>
</dbReference>
<dbReference type="FunFam" id="1.10.1060.10:FF:000012">
    <property type="entry name" value="Glycolate oxidase iron-sulfur subunit"/>
    <property type="match status" value="1"/>
</dbReference>
<gene>
    <name evidence="8" type="ORF">H663_013110</name>
</gene>
<dbReference type="NCBIfam" id="NF008434">
    <property type="entry name" value="PRK11274.1"/>
    <property type="match status" value="1"/>
</dbReference>
<dbReference type="STRING" id="1293045.H663_12100"/>
<dbReference type="EC" id="1.1.99.14" evidence="6"/>
<evidence type="ECO:0000256" key="3">
    <source>
        <dbReference type="ARBA" id="ARBA00022737"/>
    </source>
</evidence>
<feature type="domain" description="4Fe-4S ferredoxin-type" evidence="7">
    <location>
        <begin position="66"/>
        <end position="89"/>
    </location>
</feature>
<dbReference type="RefSeq" id="WP_053173327.1">
    <property type="nucleotide sequence ID" value="NZ_LFYT02000017.1"/>
</dbReference>
<comment type="catalytic activity">
    <reaction evidence="6">
        <text>glycolate + A = glyoxylate + AH2</text>
        <dbReference type="Rhea" id="RHEA:21264"/>
        <dbReference type="ChEBI" id="CHEBI:13193"/>
        <dbReference type="ChEBI" id="CHEBI:17499"/>
        <dbReference type="ChEBI" id="CHEBI:29805"/>
        <dbReference type="ChEBI" id="CHEBI:36655"/>
        <dbReference type="EC" id="1.1.99.14"/>
    </reaction>
</comment>
<name>A0A2T7UC71_9BURK</name>
<dbReference type="GO" id="GO:0046872">
    <property type="term" value="F:metal ion binding"/>
    <property type="evidence" value="ECO:0007669"/>
    <property type="project" value="UniProtKB-UniRule"/>
</dbReference>
<dbReference type="Pfam" id="PF13183">
    <property type="entry name" value="Fer4_8"/>
    <property type="match status" value="1"/>
</dbReference>
<evidence type="ECO:0000313" key="9">
    <source>
        <dbReference type="Proteomes" id="UP000037507"/>
    </source>
</evidence>
<comment type="function">
    <text evidence="6">Component of a complex that catalyzes the oxidation of glycolate to glyoxylate.</text>
</comment>
<dbReference type="PROSITE" id="PS51379">
    <property type="entry name" value="4FE4S_FER_2"/>
    <property type="match status" value="2"/>
</dbReference>
<reference evidence="8" key="1">
    <citation type="submission" date="2017-04" db="EMBL/GenBank/DDBJ databases">
        <title>Unexpected and diverse lifestyles within the genus Limnohabitans.</title>
        <authorList>
            <person name="Kasalicky V."/>
            <person name="Mehrshad M."/>
            <person name="Andrei S.-A."/>
            <person name="Salcher M."/>
            <person name="Kratochvilova H."/>
            <person name="Simek K."/>
            <person name="Ghai R."/>
        </authorList>
    </citation>
    <scope>NUCLEOTIDE SEQUENCE [LARGE SCALE GENOMIC DNA]</scope>
    <source>
        <strain evidence="8">II-D5</strain>
    </source>
</reference>